<dbReference type="GO" id="GO:0006633">
    <property type="term" value="P:fatty acid biosynthetic process"/>
    <property type="evidence" value="ECO:0007669"/>
    <property type="project" value="InterPro"/>
</dbReference>
<dbReference type="Pfam" id="PF08541">
    <property type="entry name" value="ACP_syn_III_C"/>
    <property type="match status" value="1"/>
</dbReference>
<sequence length="332" mass="36175">MRSRQVKLLASGKYLPKRKLTSADMDRLLGVPDGWVQKKSDVLVRHFIEDETASYMGAQAARGAMRQAGLRPGDIDCIVCASGTQEQPIPCNAALLQKELGPEWAGIPAFDMNSTCLSFLVALDVISYMIEASRYRRVLIVSSEIASTGLNWQDKQSAALFGDGAAAVIATKAEETESSRITHAAISTYADGAELSEIRGGGSRLHAAAYNEENRDDFLFRMDGQAIYRMASKLLPEFTKELLETAGARMADFRLVIPHQGSAMAMRLLRRKLGIAEEQLLYITPNHGNTIAASIPMGLHEAVTQGRIRRGDRILLLGTSAGLTLGGMIIDY</sequence>
<gene>
    <name evidence="5" type="ORF">DQX05_17350</name>
</gene>
<feature type="domain" description="Beta-ketoacyl-[acyl-carrier-protein] synthase III C-terminal" evidence="3">
    <location>
        <begin position="243"/>
        <end position="331"/>
    </location>
</feature>
<proteinExistence type="predicted"/>
<dbReference type="AlphaFoldDB" id="A0A3A3GEP0"/>
<dbReference type="GO" id="GO:0044550">
    <property type="term" value="P:secondary metabolite biosynthetic process"/>
    <property type="evidence" value="ECO:0007669"/>
    <property type="project" value="TreeGrafter"/>
</dbReference>
<feature type="domain" description="Beta-ketoacyl-[acyl-carrier-protein] synthase III N-terminal" evidence="4">
    <location>
        <begin position="110"/>
        <end position="188"/>
    </location>
</feature>
<evidence type="ECO:0000313" key="6">
    <source>
        <dbReference type="Proteomes" id="UP000266177"/>
    </source>
</evidence>
<organism evidence="5 6">
    <name type="scientific">Paenibacillus thiaminolyticus</name>
    <name type="common">Bacillus thiaminolyticus</name>
    <dbReference type="NCBI Taxonomy" id="49283"/>
    <lineage>
        <taxon>Bacteria</taxon>
        <taxon>Bacillati</taxon>
        <taxon>Bacillota</taxon>
        <taxon>Bacilli</taxon>
        <taxon>Bacillales</taxon>
        <taxon>Paenibacillaceae</taxon>
        <taxon>Paenibacillus</taxon>
    </lineage>
</organism>
<evidence type="ECO:0000259" key="3">
    <source>
        <dbReference type="Pfam" id="PF08541"/>
    </source>
</evidence>
<dbReference type="GO" id="GO:0004315">
    <property type="term" value="F:3-oxoacyl-[acyl-carrier-protein] synthase activity"/>
    <property type="evidence" value="ECO:0007669"/>
    <property type="project" value="InterPro"/>
</dbReference>
<evidence type="ECO:0000256" key="2">
    <source>
        <dbReference type="ARBA" id="ARBA00023315"/>
    </source>
</evidence>
<dbReference type="NCBIfam" id="NF005541">
    <property type="entry name" value="PRK07204.1"/>
    <property type="match status" value="1"/>
</dbReference>
<evidence type="ECO:0000259" key="4">
    <source>
        <dbReference type="Pfam" id="PF08545"/>
    </source>
</evidence>
<dbReference type="InterPro" id="IPR016039">
    <property type="entry name" value="Thiolase-like"/>
</dbReference>
<protein>
    <submittedName>
        <fullName evidence="5">Beta-ketoacyl-ACP synthase III</fullName>
    </submittedName>
</protein>
<keyword evidence="1" id="KW-0808">Transferase</keyword>
<accession>A0A3A3GEP0</accession>
<dbReference type="Proteomes" id="UP000266177">
    <property type="component" value="Unassembled WGS sequence"/>
</dbReference>
<dbReference type="Gene3D" id="3.40.47.10">
    <property type="match status" value="1"/>
</dbReference>
<dbReference type="PANTHER" id="PTHR34069">
    <property type="entry name" value="3-OXOACYL-[ACYL-CARRIER-PROTEIN] SYNTHASE 3"/>
    <property type="match status" value="1"/>
</dbReference>
<evidence type="ECO:0000256" key="1">
    <source>
        <dbReference type="ARBA" id="ARBA00022679"/>
    </source>
</evidence>
<evidence type="ECO:0000313" key="5">
    <source>
        <dbReference type="EMBL" id="RJG22432.1"/>
    </source>
</evidence>
<dbReference type="RefSeq" id="WP_119794796.1">
    <property type="nucleotide sequence ID" value="NZ_QYZD01000016.1"/>
</dbReference>
<dbReference type="Pfam" id="PF08545">
    <property type="entry name" value="ACP_syn_III"/>
    <property type="match status" value="1"/>
</dbReference>
<dbReference type="InterPro" id="IPR013751">
    <property type="entry name" value="ACP_syn_III_N"/>
</dbReference>
<name>A0A3A3GEP0_PANTH</name>
<reference evidence="5 6" key="1">
    <citation type="submission" date="2018-09" db="EMBL/GenBank/DDBJ databases">
        <title>Paenibacillus SK2017-BO5.</title>
        <authorList>
            <person name="Piskunova J.V."/>
            <person name="Dubiley S.A."/>
            <person name="Severinov K.V."/>
        </authorList>
    </citation>
    <scope>NUCLEOTIDE SEQUENCE [LARGE SCALE GENOMIC DNA]</scope>
    <source>
        <strain evidence="5 6">BO5</strain>
    </source>
</reference>
<dbReference type="PANTHER" id="PTHR34069:SF2">
    <property type="entry name" value="BETA-KETOACYL-[ACYL-CARRIER-PROTEIN] SYNTHASE III"/>
    <property type="match status" value="1"/>
</dbReference>
<dbReference type="CDD" id="cd00830">
    <property type="entry name" value="KAS_III"/>
    <property type="match status" value="1"/>
</dbReference>
<dbReference type="OrthoDB" id="9815506at2"/>
<comment type="caution">
    <text evidence="5">The sequence shown here is derived from an EMBL/GenBank/DDBJ whole genome shotgun (WGS) entry which is preliminary data.</text>
</comment>
<keyword evidence="2" id="KW-0012">Acyltransferase</keyword>
<dbReference type="InterPro" id="IPR013747">
    <property type="entry name" value="ACP_syn_III_C"/>
</dbReference>
<dbReference type="EMBL" id="QYZD01000016">
    <property type="protein sequence ID" value="RJG22432.1"/>
    <property type="molecule type" value="Genomic_DNA"/>
</dbReference>
<dbReference type="SUPFAM" id="SSF53901">
    <property type="entry name" value="Thiolase-like"/>
    <property type="match status" value="1"/>
</dbReference>